<proteinExistence type="predicted"/>
<feature type="region of interest" description="Disordered" evidence="1">
    <location>
        <begin position="1"/>
        <end position="44"/>
    </location>
</feature>
<feature type="compositionally biased region" description="Polar residues" evidence="1">
    <location>
        <begin position="16"/>
        <end position="44"/>
    </location>
</feature>
<comment type="caution">
    <text evidence="2">The sequence shown here is derived from an EMBL/GenBank/DDBJ whole genome shotgun (WGS) entry which is preliminary data.</text>
</comment>
<protein>
    <submittedName>
        <fullName evidence="2">Uncharacterized protein</fullName>
    </submittedName>
</protein>
<gene>
    <name evidence="2" type="ORF">KC19_VG124000</name>
</gene>
<keyword evidence="3" id="KW-1185">Reference proteome</keyword>
<evidence type="ECO:0000256" key="1">
    <source>
        <dbReference type="SAM" id="MobiDB-lite"/>
    </source>
</evidence>
<dbReference type="EMBL" id="CM026426">
    <property type="protein sequence ID" value="KAG0572776.1"/>
    <property type="molecule type" value="Genomic_DNA"/>
</dbReference>
<evidence type="ECO:0000313" key="3">
    <source>
        <dbReference type="Proteomes" id="UP000822688"/>
    </source>
</evidence>
<name>A0A8T0HPL1_CERPU</name>
<organism evidence="2 3">
    <name type="scientific">Ceratodon purpureus</name>
    <name type="common">Fire moss</name>
    <name type="synonym">Dicranum purpureum</name>
    <dbReference type="NCBI Taxonomy" id="3225"/>
    <lineage>
        <taxon>Eukaryota</taxon>
        <taxon>Viridiplantae</taxon>
        <taxon>Streptophyta</taxon>
        <taxon>Embryophyta</taxon>
        <taxon>Bryophyta</taxon>
        <taxon>Bryophytina</taxon>
        <taxon>Bryopsida</taxon>
        <taxon>Dicranidae</taxon>
        <taxon>Pseudoditrichales</taxon>
        <taxon>Ditrichaceae</taxon>
        <taxon>Ceratodon</taxon>
    </lineage>
</organism>
<reference evidence="2" key="1">
    <citation type="submission" date="2020-06" db="EMBL/GenBank/DDBJ databases">
        <title>WGS assembly of Ceratodon purpureus strain R40.</title>
        <authorList>
            <person name="Carey S.B."/>
            <person name="Jenkins J."/>
            <person name="Shu S."/>
            <person name="Lovell J.T."/>
            <person name="Sreedasyam A."/>
            <person name="Maumus F."/>
            <person name="Tiley G.P."/>
            <person name="Fernandez-Pozo N."/>
            <person name="Barry K."/>
            <person name="Chen C."/>
            <person name="Wang M."/>
            <person name="Lipzen A."/>
            <person name="Daum C."/>
            <person name="Saski C.A."/>
            <person name="Payton A.C."/>
            <person name="Mcbreen J.C."/>
            <person name="Conrad R.E."/>
            <person name="Kollar L.M."/>
            <person name="Olsson S."/>
            <person name="Huttunen S."/>
            <person name="Landis J.B."/>
            <person name="Wickett N.J."/>
            <person name="Johnson M.G."/>
            <person name="Rensing S.A."/>
            <person name="Grimwood J."/>
            <person name="Schmutz J."/>
            <person name="Mcdaniel S.F."/>
        </authorList>
    </citation>
    <scope>NUCLEOTIDE SEQUENCE</scope>
    <source>
        <strain evidence="2">R40</strain>
    </source>
</reference>
<sequence>MATYRAHLGGKEMPFRTSSPKSRNVNSEHSASQRLQPQGSAANQTRFPPYRLLCMDGLETPKVQHIWTVVIIPRRKKSRTENLPMEKTTAKAMIYPQDCKATALTHHEVCTTETNGTPALCRLVQVLP</sequence>
<dbReference type="Proteomes" id="UP000822688">
    <property type="component" value="Chromosome V"/>
</dbReference>
<evidence type="ECO:0000313" key="2">
    <source>
        <dbReference type="EMBL" id="KAG0572776.1"/>
    </source>
</evidence>
<accession>A0A8T0HPL1</accession>
<dbReference type="AlphaFoldDB" id="A0A8T0HPL1"/>